<dbReference type="Gene3D" id="3.40.50.300">
    <property type="entry name" value="P-loop containing nucleotide triphosphate hydrolases"/>
    <property type="match status" value="1"/>
</dbReference>
<dbReference type="SUPFAM" id="SSF52540">
    <property type="entry name" value="P-loop containing nucleoside triphosphate hydrolases"/>
    <property type="match status" value="2"/>
</dbReference>
<dbReference type="Gene3D" id="2.10.109.10">
    <property type="entry name" value="Umud Fragment, subunit A"/>
    <property type="match status" value="1"/>
</dbReference>
<dbReference type="EC" id="3.4.21.89" evidence="3"/>
<dbReference type="EMBL" id="CP017599">
    <property type="protein sequence ID" value="AOX02155.1"/>
    <property type="molecule type" value="Genomic_DNA"/>
</dbReference>
<name>A0A1D8TX79_9CYAN</name>
<dbReference type="KEGG" id="mpro:BJP34_24365"/>
<feature type="region of interest" description="Disordered" evidence="4">
    <location>
        <begin position="1"/>
        <end position="25"/>
    </location>
</feature>
<dbReference type="Pfam" id="PF05729">
    <property type="entry name" value="NACHT"/>
    <property type="match status" value="1"/>
</dbReference>
<feature type="transmembrane region" description="Helical" evidence="3">
    <location>
        <begin position="402"/>
        <end position="419"/>
    </location>
</feature>
<comment type="caution">
    <text evidence="3">Lacks conserved residue(s) required for the propagation of feature annotation.</text>
</comment>
<organism evidence="6 7">
    <name type="scientific">Moorena producens PAL-8-15-08-1</name>
    <dbReference type="NCBI Taxonomy" id="1458985"/>
    <lineage>
        <taxon>Bacteria</taxon>
        <taxon>Bacillati</taxon>
        <taxon>Cyanobacteriota</taxon>
        <taxon>Cyanophyceae</taxon>
        <taxon>Coleofasciculales</taxon>
        <taxon>Coleofasciculaceae</taxon>
        <taxon>Moorena</taxon>
    </lineage>
</organism>
<keyword evidence="3" id="KW-1133">Transmembrane helix</keyword>
<evidence type="ECO:0000256" key="4">
    <source>
        <dbReference type="SAM" id="MobiDB-lite"/>
    </source>
</evidence>
<protein>
    <recommendedName>
        <fullName evidence="3">Signal peptidase I</fullName>
        <ecNumber evidence="3">3.4.21.89</ecNumber>
    </recommendedName>
</protein>
<dbReference type="GO" id="GO:0006465">
    <property type="term" value="P:signal peptide processing"/>
    <property type="evidence" value="ECO:0007669"/>
    <property type="project" value="InterPro"/>
</dbReference>
<feature type="transmembrane region" description="Helical" evidence="3">
    <location>
        <begin position="455"/>
        <end position="485"/>
    </location>
</feature>
<dbReference type="InterPro" id="IPR027417">
    <property type="entry name" value="P-loop_NTPase"/>
</dbReference>
<comment type="subcellular location">
    <subcellularLocation>
        <location evidence="1">Cell membrane</location>
        <topology evidence="1">Single-pass type II membrane protein</topology>
    </subcellularLocation>
    <subcellularLocation>
        <location evidence="3">Membrane</location>
        <topology evidence="3">Single-pass type II membrane protein</topology>
    </subcellularLocation>
</comment>
<accession>A0A1D8TX79</accession>
<sequence>MTEERKRPERQIKTGRNYRETDFGDHGSYSETNYYYNSEQPRHVPAPLWRELQRKLIGWLDRNQYAASCIRKQLLVEVKREVKTRLQDSLHQDQLEMNLYLELPMEESKGAVERDQRQKVIPLMPQTSAMEVFERPDVKGRLLILGEPGSGKTTTLLRLAEELVNQAEQNHAAPIPIIFELSAWKNDQQPLDQWLVAQLKSNYSIDEKISQQWLKNYQLLPLLDGLDELGIPRQRLCVTKINQFFKQDIQRRGVVCCRVEEYQQGRVKLRKLNGAYRLQSPNDVQIQEYLQRLGKPELWQVLSSHAQMRELADKPLFLNVMVTAYQGQPITNEAQLWSAYVEERLTLPLNKQNYPKGVPYGDKETRHWLTYLARQLVADSTTEFLIENIQSYWLTEGFQRSVFRLISGLIVGLLYGLIFGLVYDLIFGLVYGLIFGLILGLKFTDFKDYERQAEALVVSWYGLTFCLIFGLTFCLIFGLTFLLIFGLTFCLIFGLTFLVILFLGWMIFGRFFCLKTEMAKENPNQSIKESFKKTFIIPLFAFPAGALIFPFVSIFTPANFDLTSSLRMGLLVGLVSALASGGQDWIPHLTLRLILWQRGAIPWNYARFLSYAAERRLIQQVGGRYRFIHDSLRQYFVGNEPVPAPLIEGYKNPGLGYILLGFSLFVFLILSSSIYRVDSGLESTVVPVVQSGDVVLTDMVTGNWRKFNHGDVIEFWVSNNLAKQGFNGKKYIMRIVALPGDKFAIKQGEVYLNGQRLQTDYIQAILIQDDDEVEREIPSCCYLVLGKNPDDQDKLLMRLVHRKQIYGQVLFRLFPFGRFGKVD</sequence>
<evidence type="ECO:0000313" key="6">
    <source>
        <dbReference type="EMBL" id="AOX02155.1"/>
    </source>
</evidence>
<gene>
    <name evidence="6" type="ORF">BJP34_24365</name>
</gene>
<evidence type="ECO:0000259" key="5">
    <source>
        <dbReference type="PROSITE" id="PS50837"/>
    </source>
</evidence>
<dbReference type="GO" id="GO:0009003">
    <property type="term" value="F:signal peptidase activity"/>
    <property type="evidence" value="ECO:0007669"/>
    <property type="project" value="UniProtKB-EC"/>
</dbReference>
<proteinExistence type="inferred from homology"/>
<dbReference type="InterPro" id="IPR000223">
    <property type="entry name" value="Pept_S26A_signal_pept_1"/>
</dbReference>
<dbReference type="PANTHER" id="PTHR43390:SF1">
    <property type="entry name" value="CHLOROPLAST PROCESSING PEPTIDASE"/>
    <property type="match status" value="1"/>
</dbReference>
<evidence type="ECO:0000256" key="1">
    <source>
        <dbReference type="ARBA" id="ARBA00004401"/>
    </source>
</evidence>
<dbReference type="SUPFAM" id="SSF51306">
    <property type="entry name" value="LexA/Signal peptidase"/>
    <property type="match status" value="1"/>
</dbReference>
<dbReference type="PANTHER" id="PTHR43390">
    <property type="entry name" value="SIGNAL PEPTIDASE I"/>
    <property type="match status" value="1"/>
</dbReference>
<keyword evidence="3" id="KW-0378">Hydrolase</keyword>
<evidence type="ECO:0000256" key="3">
    <source>
        <dbReference type="RuleBase" id="RU362042"/>
    </source>
</evidence>
<dbReference type="Proteomes" id="UP000177870">
    <property type="component" value="Chromosome"/>
</dbReference>
<keyword evidence="3" id="KW-0472">Membrane</keyword>
<comment type="similarity">
    <text evidence="2 3">Belongs to the peptidase S26 family.</text>
</comment>
<dbReference type="GO" id="GO:0004252">
    <property type="term" value="F:serine-type endopeptidase activity"/>
    <property type="evidence" value="ECO:0007669"/>
    <property type="project" value="InterPro"/>
</dbReference>
<dbReference type="InterPro" id="IPR019533">
    <property type="entry name" value="Peptidase_S26"/>
</dbReference>
<dbReference type="OrthoDB" id="419058at2"/>
<feature type="transmembrane region" description="Helical" evidence="3">
    <location>
        <begin position="425"/>
        <end position="443"/>
    </location>
</feature>
<dbReference type="PROSITE" id="PS50837">
    <property type="entry name" value="NACHT"/>
    <property type="match status" value="1"/>
</dbReference>
<evidence type="ECO:0000256" key="2">
    <source>
        <dbReference type="ARBA" id="ARBA00009370"/>
    </source>
</evidence>
<dbReference type="STRING" id="1458985.BJP34_24365"/>
<reference evidence="7" key="1">
    <citation type="submission" date="2016-10" db="EMBL/GenBank/DDBJ databases">
        <title>Comparative genomics uncovers the prolific and rare metabolic potential of the cyanobacterial genus Moorea.</title>
        <authorList>
            <person name="Leao T."/>
            <person name="Castelao G."/>
            <person name="Korobeynikov A."/>
            <person name="Monroe E.A."/>
            <person name="Podell S."/>
            <person name="Glukhov E."/>
            <person name="Allen E."/>
            <person name="Gerwick W.H."/>
            <person name="Gerwick L."/>
        </authorList>
    </citation>
    <scope>NUCLEOTIDE SEQUENCE [LARGE SCALE GENOMIC DNA]</scope>
    <source>
        <strain evidence="7">PAL-8-15-08-1</strain>
    </source>
</reference>
<dbReference type="InterPro" id="IPR007111">
    <property type="entry name" value="NACHT_NTPase"/>
</dbReference>
<feature type="transmembrane region" description="Helical" evidence="3">
    <location>
        <begin position="491"/>
        <end position="513"/>
    </location>
</feature>
<keyword evidence="3" id="KW-0812">Transmembrane</keyword>
<dbReference type="Pfam" id="PF10502">
    <property type="entry name" value="Peptidase_S26"/>
    <property type="match status" value="1"/>
</dbReference>
<dbReference type="NCBIfam" id="TIGR02227">
    <property type="entry name" value="sigpep_I_bact"/>
    <property type="match status" value="1"/>
</dbReference>
<dbReference type="RefSeq" id="WP_070394576.1">
    <property type="nucleotide sequence ID" value="NZ_CP017599.1"/>
</dbReference>
<feature type="domain" description="NACHT" evidence="5">
    <location>
        <begin position="140"/>
        <end position="229"/>
    </location>
</feature>
<dbReference type="GO" id="GO:0005886">
    <property type="term" value="C:plasma membrane"/>
    <property type="evidence" value="ECO:0007669"/>
    <property type="project" value="UniProtKB-SubCell"/>
</dbReference>
<dbReference type="InterPro" id="IPR036286">
    <property type="entry name" value="LexA/Signal_pep-like_sf"/>
</dbReference>
<dbReference type="AlphaFoldDB" id="A0A1D8TX79"/>
<evidence type="ECO:0000313" key="7">
    <source>
        <dbReference type="Proteomes" id="UP000177870"/>
    </source>
</evidence>
<feature type="transmembrane region" description="Helical" evidence="3">
    <location>
        <begin position="534"/>
        <end position="556"/>
    </location>
</feature>
<feature type="transmembrane region" description="Helical" evidence="3">
    <location>
        <begin position="655"/>
        <end position="675"/>
    </location>
</feature>
<comment type="catalytic activity">
    <reaction evidence="3">
        <text>Cleavage of hydrophobic, N-terminal signal or leader sequences from secreted and periplasmic proteins.</text>
        <dbReference type="EC" id="3.4.21.89"/>
    </reaction>
</comment>
<keyword evidence="3" id="KW-0645">Protease</keyword>